<dbReference type="InterPro" id="IPR001810">
    <property type="entry name" value="F-box_dom"/>
</dbReference>
<reference evidence="2" key="1">
    <citation type="submission" date="2023-08" db="EMBL/GenBank/DDBJ databases">
        <title>Black Yeasts Isolated from many extreme environments.</title>
        <authorList>
            <person name="Coleine C."/>
            <person name="Stajich J.E."/>
            <person name="Selbmann L."/>
        </authorList>
    </citation>
    <scope>NUCLEOTIDE SEQUENCE</scope>
    <source>
        <strain evidence="2">CCFEE 5810</strain>
    </source>
</reference>
<protein>
    <recommendedName>
        <fullName evidence="1">F-box domain-containing protein</fullName>
    </recommendedName>
</protein>
<dbReference type="SMART" id="SM00256">
    <property type="entry name" value="FBOX"/>
    <property type="match status" value="1"/>
</dbReference>
<dbReference type="AlphaFoldDB" id="A0AAN8A0D7"/>
<dbReference type="InterPro" id="IPR036047">
    <property type="entry name" value="F-box-like_dom_sf"/>
</dbReference>
<dbReference type="Gene3D" id="1.20.1280.50">
    <property type="match status" value="1"/>
</dbReference>
<evidence type="ECO:0000313" key="2">
    <source>
        <dbReference type="EMBL" id="KAK5698009.1"/>
    </source>
</evidence>
<proteinExistence type="predicted"/>
<dbReference type="EMBL" id="JAVRQU010000010">
    <property type="protein sequence ID" value="KAK5698009.1"/>
    <property type="molecule type" value="Genomic_DNA"/>
</dbReference>
<dbReference type="SUPFAM" id="SSF81383">
    <property type="entry name" value="F-box domain"/>
    <property type="match status" value="1"/>
</dbReference>
<evidence type="ECO:0000259" key="1">
    <source>
        <dbReference type="SMART" id="SM00256"/>
    </source>
</evidence>
<comment type="caution">
    <text evidence="2">The sequence shown here is derived from an EMBL/GenBank/DDBJ whole genome shotgun (WGS) entry which is preliminary data.</text>
</comment>
<feature type="domain" description="F-box" evidence="1">
    <location>
        <begin position="8"/>
        <end position="47"/>
    </location>
</feature>
<dbReference type="Proteomes" id="UP001310594">
    <property type="component" value="Unassembled WGS sequence"/>
</dbReference>
<accession>A0AAN8A0D7</accession>
<evidence type="ECO:0000313" key="3">
    <source>
        <dbReference type="Proteomes" id="UP001310594"/>
    </source>
</evidence>
<sequence length="272" mass="30315">MTAKVLALPELLENILLRLHVKDLLFAQRVCKTWKQVIEGSPSIQRSLFFLPGTIGDVDPHSFRWLGSYIRYKPFSGAPYDVARNPLFGTNEQSSSSWCPRSCGPSIISPELLHAEPYASCHRMYLTQPPTLMETHIRDVWPPNEEEFWGEWTPENPGLFYVGLLVSNGGTFGELAKDYRKQAIEQEAEGHSRQEADMYLLIGKGDYYTRSPLISLVPTEDLGVLSLAASNIERTAEAAGIGPFVDMVRMILSFFLGGGPGSHLQRQGVDVA</sequence>
<name>A0AAN8A0D7_9PEZI</name>
<dbReference type="CDD" id="cd09917">
    <property type="entry name" value="F-box_SF"/>
    <property type="match status" value="1"/>
</dbReference>
<dbReference type="Pfam" id="PF00646">
    <property type="entry name" value="F-box"/>
    <property type="match status" value="1"/>
</dbReference>
<organism evidence="2 3">
    <name type="scientific">Elasticomyces elasticus</name>
    <dbReference type="NCBI Taxonomy" id="574655"/>
    <lineage>
        <taxon>Eukaryota</taxon>
        <taxon>Fungi</taxon>
        <taxon>Dikarya</taxon>
        <taxon>Ascomycota</taxon>
        <taxon>Pezizomycotina</taxon>
        <taxon>Dothideomycetes</taxon>
        <taxon>Dothideomycetidae</taxon>
        <taxon>Mycosphaerellales</taxon>
        <taxon>Teratosphaeriaceae</taxon>
        <taxon>Elasticomyces</taxon>
    </lineage>
</organism>
<gene>
    <name evidence="2" type="ORF">LTR97_006969</name>
</gene>